<evidence type="ECO:0000313" key="1">
    <source>
        <dbReference type="Proteomes" id="UP000887578"/>
    </source>
</evidence>
<keyword evidence="1" id="KW-1185">Reference proteome</keyword>
<name>A0A914QK54_9BILA</name>
<accession>A0A914QK54</accession>
<sequence>MNVSTEMNFVDDSVIVTGLIHPNFKKLKHICIGNTLKIDVGGLDTGIFTLVLSKLIYPFTMKHLTIINTNIKFEDFLTLTDSTSIKYVAFLNVQIIKDGGLNAPLDDFVERFPNAHTIE</sequence>
<reference evidence="2" key="1">
    <citation type="submission" date="2022-11" db="UniProtKB">
        <authorList>
            <consortium name="WormBaseParasite"/>
        </authorList>
    </citation>
    <scope>IDENTIFICATION</scope>
</reference>
<evidence type="ECO:0000313" key="2">
    <source>
        <dbReference type="WBParaSite" id="PDA_v2.g30048.t1"/>
    </source>
</evidence>
<proteinExistence type="predicted"/>
<dbReference type="WBParaSite" id="PDA_v2.g30048.t1">
    <property type="protein sequence ID" value="PDA_v2.g30048.t1"/>
    <property type="gene ID" value="PDA_v2.g30048"/>
</dbReference>
<organism evidence="1 2">
    <name type="scientific">Panagrolaimus davidi</name>
    <dbReference type="NCBI Taxonomy" id="227884"/>
    <lineage>
        <taxon>Eukaryota</taxon>
        <taxon>Metazoa</taxon>
        <taxon>Ecdysozoa</taxon>
        <taxon>Nematoda</taxon>
        <taxon>Chromadorea</taxon>
        <taxon>Rhabditida</taxon>
        <taxon>Tylenchina</taxon>
        <taxon>Panagrolaimomorpha</taxon>
        <taxon>Panagrolaimoidea</taxon>
        <taxon>Panagrolaimidae</taxon>
        <taxon>Panagrolaimus</taxon>
    </lineage>
</organism>
<dbReference type="Proteomes" id="UP000887578">
    <property type="component" value="Unplaced"/>
</dbReference>
<protein>
    <submittedName>
        <fullName evidence="2">Uncharacterized protein</fullName>
    </submittedName>
</protein>
<dbReference type="AlphaFoldDB" id="A0A914QK54"/>